<feature type="compositionally biased region" description="Polar residues" evidence="4">
    <location>
        <begin position="459"/>
        <end position="480"/>
    </location>
</feature>
<feature type="compositionally biased region" description="Basic and acidic residues" evidence="4">
    <location>
        <begin position="240"/>
        <end position="255"/>
    </location>
</feature>
<feature type="compositionally biased region" description="Basic and acidic residues" evidence="4">
    <location>
        <begin position="324"/>
        <end position="334"/>
    </location>
</feature>
<feature type="compositionally biased region" description="Polar residues" evidence="4">
    <location>
        <begin position="337"/>
        <end position="360"/>
    </location>
</feature>
<protein>
    <recommendedName>
        <fullName evidence="5">HMG box domain-containing protein</fullName>
    </recommendedName>
</protein>
<evidence type="ECO:0000259" key="5">
    <source>
        <dbReference type="PROSITE" id="PS50118"/>
    </source>
</evidence>
<keyword evidence="3" id="KW-0539">Nucleus</keyword>
<dbReference type="PANTHER" id="PTHR10270:SF161">
    <property type="entry name" value="SEX-DETERMINING REGION Y PROTEIN"/>
    <property type="match status" value="1"/>
</dbReference>
<gene>
    <name evidence="6" type="ORF">AZE42_04195</name>
</gene>
<feature type="DNA-binding region" description="HMG box" evidence="3">
    <location>
        <begin position="78"/>
        <end position="146"/>
    </location>
</feature>
<dbReference type="EMBL" id="LVVM01003467">
    <property type="protein sequence ID" value="OJA14812.1"/>
    <property type="molecule type" value="Genomic_DNA"/>
</dbReference>
<dbReference type="PROSITE" id="PS50118">
    <property type="entry name" value="HMG_BOX_2"/>
    <property type="match status" value="1"/>
</dbReference>
<dbReference type="OrthoDB" id="1919336at2759"/>
<dbReference type="AlphaFoldDB" id="A0A1J8QSZ1"/>
<dbReference type="PANTHER" id="PTHR10270">
    <property type="entry name" value="SOX TRANSCRIPTION FACTOR"/>
    <property type="match status" value="1"/>
</dbReference>
<dbReference type="SMART" id="SM00398">
    <property type="entry name" value="HMG"/>
    <property type="match status" value="1"/>
</dbReference>
<dbReference type="InterPro" id="IPR050140">
    <property type="entry name" value="SRY-related_HMG-box_TF-like"/>
</dbReference>
<evidence type="ECO:0000256" key="2">
    <source>
        <dbReference type="ARBA" id="ARBA00023163"/>
    </source>
</evidence>
<feature type="domain" description="HMG box" evidence="5">
    <location>
        <begin position="78"/>
        <end position="146"/>
    </location>
</feature>
<dbReference type="SUPFAM" id="SSF47095">
    <property type="entry name" value="HMG-box"/>
    <property type="match status" value="1"/>
</dbReference>
<accession>A0A1J8QSZ1</accession>
<feature type="region of interest" description="Disordered" evidence="4">
    <location>
        <begin position="145"/>
        <end position="213"/>
    </location>
</feature>
<dbReference type="Proteomes" id="UP000183567">
    <property type="component" value="Unassembled WGS sequence"/>
</dbReference>
<dbReference type="GO" id="GO:0005634">
    <property type="term" value="C:nucleus"/>
    <property type="evidence" value="ECO:0007669"/>
    <property type="project" value="UniProtKB-UniRule"/>
</dbReference>
<evidence type="ECO:0000313" key="7">
    <source>
        <dbReference type="Proteomes" id="UP000183567"/>
    </source>
</evidence>
<dbReference type="GO" id="GO:0001228">
    <property type="term" value="F:DNA-binding transcription activator activity, RNA polymerase II-specific"/>
    <property type="evidence" value="ECO:0007669"/>
    <property type="project" value="TreeGrafter"/>
</dbReference>
<keyword evidence="7" id="KW-1185">Reference proteome</keyword>
<dbReference type="InterPro" id="IPR009071">
    <property type="entry name" value="HMG_box_dom"/>
</dbReference>
<feature type="compositionally biased region" description="Basic and acidic residues" evidence="4">
    <location>
        <begin position="178"/>
        <end position="199"/>
    </location>
</feature>
<dbReference type="Pfam" id="PF00505">
    <property type="entry name" value="HMG_box"/>
    <property type="match status" value="1"/>
</dbReference>
<dbReference type="STRING" id="180088.A0A1J8QSZ1"/>
<feature type="compositionally biased region" description="Basic and acidic residues" evidence="4">
    <location>
        <begin position="1"/>
        <end position="18"/>
    </location>
</feature>
<organism evidence="6 7">
    <name type="scientific">Rhizopogon vesiculosus</name>
    <dbReference type="NCBI Taxonomy" id="180088"/>
    <lineage>
        <taxon>Eukaryota</taxon>
        <taxon>Fungi</taxon>
        <taxon>Dikarya</taxon>
        <taxon>Basidiomycota</taxon>
        <taxon>Agaricomycotina</taxon>
        <taxon>Agaricomycetes</taxon>
        <taxon>Agaricomycetidae</taxon>
        <taxon>Boletales</taxon>
        <taxon>Suillineae</taxon>
        <taxon>Rhizopogonaceae</taxon>
        <taxon>Rhizopogon</taxon>
    </lineage>
</organism>
<keyword evidence="2" id="KW-0804">Transcription</keyword>
<reference evidence="6 7" key="1">
    <citation type="submission" date="2016-03" db="EMBL/GenBank/DDBJ databases">
        <title>Comparative genomics of the ectomycorrhizal sister species Rhizopogon vinicolor and Rhizopogon vesiculosus (Basidiomycota: Boletales) reveals a divergence of the mating type B locus.</title>
        <authorList>
            <person name="Mujic A.B."/>
            <person name="Kuo A."/>
            <person name="Tritt A."/>
            <person name="Lipzen A."/>
            <person name="Chen C."/>
            <person name="Johnson J."/>
            <person name="Sharma A."/>
            <person name="Barry K."/>
            <person name="Grigoriev I.V."/>
            <person name="Spatafora J.W."/>
        </authorList>
    </citation>
    <scope>NUCLEOTIDE SEQUENCE [LARGE SCALE GENOMIC DNA]</scope>
    <source>
        <strain evidence="6 7">AM-OR11-056</strain>
    </source>
</reference>
<feature type="compositionally biased region" description="Polar residues" evidence="4">
    <location>
        <begin position="64"/>
        <end position="74"/>
    </location>
</feature>
<feature type="region of interest" description="Disordered" evidence="4">
    <location>
        <begin position="1"/>
        <end position="80"/>
    </location>
</feature>
<feature type="region of interest" description="Disordered" evidence="4">
    <location>
        <begin position="227"/>
        <end position="360"/>
    </location>
</feature>
<evidence type="ECO:0000256" key="3">
    <source>
        <dbReference type="PROSITE-ProRule" id="PRU00267"/>
    </source>
</evidence>
<dbReference type="GO" id="GO:0030154">
    <property type="term" value="P:cell differentiation"/>
    <property type="evidence" value="ECO:0007669"/>
    <property type="project" value="TreeGrafter"/>
</dbReference>
<name>A0A1J8QSZ1_9AGAM</name>
<keyword evidence="1 3" id="KW-0238">DNA-binding</keyword>
<evidence type="ECO:0000256" key="4">
    <source>
        <dbReference type="SAM" id="MobiDB-lite"/>
    </source>
</evidence>
<feature type="compositionally biased region" description="Polar residues" evidence="4">
    <location>
        <begin position="260"/>
        <end position="294"/>
    </location>
</feature>
<evidence type="ECO:0000256" key="1">
    <source>
        <dbReference type="ARBA" id="ARBA00023125"/>
    </source>
</evidence>
<evidence type="ECO:0000313" key="6">
    <source>
        <dbReference type="EMBL" id="OJA14812.1"/>
    </source>
</evidence>
<sequence length="480" mass="53693">MNRFPREGRHTNIAEHADPFNASLRGVRVDDQGSVSGSEDDATSYYPAYLDPHKMDTDIDDDANTSLTSQTLNADGTPKRPMNAFMIFARRRRPQVSAENQSMRTGDVSKILSREWNAMDLSEKQFYLDQAKQLKDNFNLKYPDYVYRRRPNNSRKKRRPDSVVPVDSTSGDLVDEQSPLREYGEISPVDYHDSQERHGSSGPEGRYPSVPPEVVYDAPYLPSARAASYQSPDSLLYHPYGDRRAPYTSSHERVSPDTVMEQSTPSARGSTSTPYYPHASNPQTCSYFQGQPGSEGQWHLSRRSSREDLGRTPVQSWSQSGREPSLHPVDDRHRQYQLAQVSPTSWPSASPSEPLASNSSPVHAPYGFSTLNSPFYPSQSSSHNAYVAQHSPSQMSDTPHQYGAVGHVQATSRQEAAYHGHHYSSVSTMQSEYTQSSGSTMHQYHTHTRPAQSIPIYHHQQSMNTTSSAGSVTDPSSQLQ</sequence>
<dbReference type="GO" id="GO:0000978">
    <property type="term" value="F:RNA polymerase II cis-regulatory region sequence-specific DNA binding"/>
    <property type="evidence" value="ECO:0007669"/>
    <property type="project" value="TreeGrafter"/>
</dbReference>
<proteinExistence type="predicted"/>
<feature type="region of interest" description="Disordered" evidence="4">
    <location>
        <begin position="435"/>
        <end position="480"/>
    </location>
</feature>
<dbReference type="InterPro" id="IPR036910">
    <property type="entry name" value="HMG_box_dom_sf"/>
</dbReference>
<feature type="compositionally biased region" description="Basic residues" evidence="4">
    <location>
        <begin position="148"/>
        <end position="159"/>
    </location>
</feature>
<feature type="compositionally biased region" description="Polar residues" evidence="4">
    <location>
        <begin position="313"/>
        <end position="322"/>
    </location>
</feature>
<dbReference type="Gene3D" id="1.10.30.10">
    <property type="entry name" value="High mobility group box domain"/>
    <property type="match status" value="1"/>
</dbReference>
<comment type="caution">
    <text evidence="6">The sequence shown here is derived from an EMBL/GenBank/DDBJ whole genome shotgun (WGS) entry which is preliminary data.</text>
</comment>